<evidence type="ECO:0000259" key="5">
    <source>
        <dbReference type="Pfam" id="PF10551"/>
    </source>
</evidence>
<feature type="domain" description="FLYWCH-type" evidence="4">
    <location>
        <begin position="9"/>
        <end position="66"/>
    </location>
</feature>
<dbReference type="AlphaFoldDB" id="A0AAJ6W0D4"/>
<organism evidence="6 7">
    <name type="scientific">Galendromus occidentalis</name>
    <name type="common">western predatory mite</name>
    <dbReference type="NCBI Taxonomy" id="34638"/>
    <lineage>
        <taxon>Eukaryota</taxon>
        <taxon>Metazoa</taxon>
        <taxon>Ecdysozoa</taxon>
        <taxon>Arthropoda</taxon>
        <taxon>Chelicerata</taxon>
        <taxon>Arachnida</taxon>
        <taxon>Acari</taxon>
        <taxon>Parasitiformes</taxon>
        <taxon>Mesostigmata</taxon>
        <taxon>Gamasina</taxon>
        <taxon>Phytoseioidea</taxon>
        <taxon>Phytoseiidae</taxon>
        <taxon>Typhlodrominae</taxon>
        <taxon>Galendromus</taxon>
    </lineage>
</organism>
<accession>A0AAJ6W0D4</accession>
<keyword evidence="1" id="KW-0479">Metal-binding</keyword>
<name>A0AAJ6W0D4_9ACAR</name>
<proteinExistence type="predicted"/>
<dbReference type="PANTHER" id="PTHR47160">
    <property type="entry name" value="PUTATIVE-RELATED"/>
    <property type="match status" value="1"/>
</dbReference>
<dbReference type="Gene3D" id="2.20.25.240">
    <property type="match status" value="1"/>
</dbReference>
<keyword evidence="3" id="KW-0862">Zinc</keyword>
<evidence type="ECO:0000313" key="6">
    <source>
        <dbReference type="Proteomes" id="UP000694867"/>
    </source>
</evidence>
<dbReference type="Proteomes" id="UP000694867">
    <property type="component" value="Unplaced"/>
</dbReference>
<dbReference type="RefSeq" id="XP_003747159.1">
    <property type="nucleotide sequence ID" value="XM_003747111.1"/>
</dbReference>
<reference evidence="7" key="1">
    <citation type="submission" date="2025-08" db="UniProtKB">
        <authorList>
            <consortium name="RefSeq"/>
        </authorList>
    </citation>
    <scope>IDENTIFICATION</scope>
</reference>
<keyword evidence="2" id="KW-0863">Zinc-finger</keyword>
<evidence type="ECO:0000259" key="4">
    <source>
        <dbReference type="Pfam" id="PF04500"/>
    </source>
</evidence>
<evidence type="ECO:0000256" key="1">
    <source>
        <dbReference type="ARBA" id="ARBA00022723"/>
    </source>
</evidence>
<feature type="non-terminal residue" evidence="7">
    <location>
        <position position="430"/>
    </location>
</feature>
<dbReference type="KEGG" id="goe:100900894"/>
<sequence length="430" mass="48746">MNVNGEELHTQRGKRKRAHEGYVYVQDGVSKNGEKQFWRCQFLGACRARLHTSLSTGEVVKTHGKHSDEPNPAAIEVMARRMYLKKKALETQETPLQLIESVFERTTQAAKFVLPSSETLSRSVNRARKKSMRPMATPQDRASISIPDEYTMYEKEPGSFEKFLIGDTGEGDQRRILLFGREAVGDWIGYSRKAYVDGTFSLSPPCFYQIVAILAERNNFVIPVCYALLPDKSQATYARMIGLICQAWPSFNPAVISTDYEKGLINSFIAAFPEAQIHGCLFHLVQNLKKNSGISICLAVHIDNAIAELAIALPQELMPALKYFEDNYVGSLLHILPDGSIVRRDPLFSSSIWSVYWRTLEGDSRTNNYAEAAHRRLQTEFGVSHPNLWRFIDGLKKVQHHRDMLLARFESGAQPPAKRKKYANIDKKLF</sequence>
<dbReference type="PANTHER" id="PTHR47160:SF10">
    <property type="entry name" value="MULE TRANSPOSASE DOMAIN-CONTAINING PROTEIN"/>
    <property type="match status" value="1"/>
</dbReference>
<dbReference type="Pfam" id="PF10551">
    <property type="entry name" value="MULE"/>
    <property type="match status" value="1"/>
</dbReference>
<evidence type="ECO:0000256" key="3">
    <source>
        <dbReference type="ARBA" id="ARBA00022833"/>
    </source>
</evidence>
<dbReference type="InterPro" id="IPR007588">
    <property type="entry name" value="Znf_FLYWCH"/>
</dbReference>
<dbReference type="GO" id="GO:0008270">
    <property type="term" value="F:zinc ion binding"/>
    <property type="evidence" value="ECO:0007669"/>
    <property type="project" value="UniProtKB-KW"/>
</dbReference>
<keyword evidence="6" id="KW-1185">Reference proteome</keyword>
<dbReference type="GeneID" id="100900894"/>
<feature type="domain" description="MULE transposase" evidence="5">
    <location>
        <begin position="196"/>
        <end position="287"/>
    </location>
</feature>
<protein>
    <submittedName>
        <fullName evidence="7">Uncharacterized protein LOC100900894</fullName>
    </submittedName>
</protein>
<evidence type="ECO:0000256" key="2">
    <source>
        <dbReference type="ARBA" id="ARBA00022771"/>
    </source>
</evidence>
<gene>
    <name evidence="7" type="primary">LOC100900894</name>
</gene>
<evidence type="ECO:0000313" key="7">
    <source>
        <dbReference type="RefSeq" id="XP_003747159.1"/>
    </source>
</evidence>
<dbReference type="InterPro" id="IPR018289">
    <property type="entry name" value="MULE_transposase_dom"/>
</dbReference>
<dbReference type="Pfam" id="PF04500">
    <property type="entry name" value="FLYWCH"/>
    <property type="match status" value="1"/>
</dbReference>